<reference evidence="4" key="1">
    <citation type="submission" date="2023-03" db="EMBL/GenBank/DDBJ databases">
        <authorList>
            <person name="Steffen K."/>
            <person name="Cardenas P."/>
        </authorList>
    </citation>
    <scope>NUCLEOTIDE SEQUENCE</scope>
</reference>
<evidence type="ECO:0000313" key="5">
    <source>
        <dbReference type="Proteomes" id="UP001174909"/>
    </source>
</evidence>
<feature type="transmembrane region" description="Helical" evidence="2">
    <location>
        <begin position="502"/>
        <end position="522"/>
    </location>
</feature>
<feature type="transmembrane region" description="Helical" evidence="2">
    <location>
        <begin position="251"/>
        <end position="275"/>
    </location>
</feature>
<dbReference type="AlphaFoldDB" id="A0AA35R1D5"/>
<feature type="transmembrane region" description="Helical" evidence="2">
    <location>
        <begin position="462"/>
        <end position="482"/>
    </location>
</feature>
<organism evidence="4 5">
    <name type="scientific">Geodia barretti</name>
    <name type="common">Barrett's horny sponge</name>
    <dbReference type="NCBI Taxonomy" id="519541"/>
    <lineage>
        <taxon>Eukaryota</taxon>
        <taxon>Metazoa</taxon>
        <taxon>Porifera</taxon>
        <taxon>Demospongiae</taxon>
        <taxon>Heteroscleromorpha</taxon>
        <taxon>Tetractinellida</taxon>
        <taxon>Astrophorina</taxon>
        <taxon>Geodiidae</taxon>
        <taxon>Geodia</taxon>
    </lineage>
</organism>
<keyword evidence="2" id="KW-0812">Transmembrane</keyword>
<dbReference type="Proteomes" id="UP001174909">
    <property type="component" value="Unassembled WGS sequence"/>
</dbReference>
<proteinExistence type="predicted"/>
<protein>
    <submittedName>
        <fullName evidence="4">Heparan-alpha-glucosaminide N-acetyltransferase</fullName>
    </submittedName>
</protein>
<feature type="transmembrane region" description="Helical" evidence="2">
    <location>
        <begin position="389"/>
        <end position="412"/>
    </location>
</feature>
<evidence type="ECO:0000256" key="1">
    <source>
        <dbReference type="SAM" id="MobiDB-lite"/>
    </source>
</evidence>
<gene>
    <name evidence="4" type="ORF">GBAR_LOCUS2743</name>
</gene>
<dbReference type="PANTHER" id="PTHR31061">
    <property type="entry name" value="LD22376P"/>
    <property type="match status" value="1"/>
</dbReference>
<accession>A0AA35R1D5</accession>
<name>A0AA35R1D5_GEOBA</name>
<comment type="caution">
    <text evidence="4">The sequence shown here is derived from an EMBL/GenBank/DDBJ whole genome shotgun (WGS) entry which is preliminary data.</text>
</comment>
<evidence type="ECO:0000256" key="2">
    <source>
        <dbReference type="SAM" id="Phobius"/>
    </source>
</evidence>
<feature type="transmembrane region" description="Helical" evidence="2">
    <location>
        <begin position="691"/>
        <end position="707"/>
    </location>
</feature>
<feature type="transmembrane region" description="Helical" evidence="2">
    <location>
        <begin position="653"/>
        <end position="679"/>
    </location>
</feature>
<feature type="transmembrane region" description="Helical" evidence="2">
    <location>
        <begin position="363"/>
        <end position="383"/>
    </location>
</feature>
<dbReference type="PANTHER" id="PTHR31061:SF24">
    <property type="entry name" value="LD22376P"/>
    <property type="match status" value="1"/>
</dbReference>
<feature type="transmembrane region" description="Helical" evidence="2">
    <location>
        <begin position="719"/>
        <end position="738"/>
    </location>
</feature>
<feature type="region of interest" description="Disordered" evidence="1">
    <location>
        <begin position="333"/>
        <end position="353"/>
    </location>
</feature>
<keyword evidence="5" id="KW-1185">Reference proteome</keyword>
<feature type="transmembrane region" description="Helical" evidence="2">
    <location>
        <begin position="586"/>
        <end position="608"/>
    </location>
</feature>
<dbReference type="EMBL" id="CASHTH010000379">
    <property type="protein sequence ID" value="CAI7999567.1"/>
    <property type="molecule type" value="Genomic_DNA"/>
</dbReference>
<sequence length="746" mass="83178">MANLLAAAAMLSPLRVSSAVCAVICLIFYTAGAGANVAHVGWKACNEGNLITNVSISNNTVTLTVPGYNFTNVSLPAENGPGSYWTVQVDCIVSVSVEGAYVFLNSSSPGMYYSLFFYGDCGQNKSLKLFTQSLTPPTPRLGIDEALLVVNNSLSFPVVIRQKSDNCYKCMPFCLGEVVPGQNWNVILDTTFAWTIYVEYNTSDGNRTIYCKKHHYFSEHSQYILNLDSDTRNCSLEHQNMVSSYTTYLPILYAAVGILGLALVWGAAKILWLVLRDRGCFHYLHFKSVDRVTARDLGYPRKVNSEYGAVNPQETEPLNRTNDSSVNGLMGAPADQSVKSGSGGGEATGKTPGRRRLASLDTFRGFSLMIMIFVNYGGGGYWFFDHSRWNGLTVADLVFPWFIWIMGVSIVFSYKSRTKHTILSRLYQLVRRSVILFGLGLFLNNGFTLGRWRIPGVLQRFAISYFVVALTELLTSEIRNSLCSLTPKGRILGIFRDITSNVFQWTVVFVLELLWLVLTFLLPLPQPCPRGYLGPGGLADHGRYSNCTGGAAGVIDRWLFTDNHIYQTPTAKETYHLLRPYDPEGVLGSLNSIVLCFLGVQAGRILVLYKKDYNILIRFLLWGLLLGGLGVVLCEGQKNEGMIPLNKNLWSLSFILVMGGSAFVLLAALYFIIDVILWWNGAPFKYPGMNSILVYVGSEILQGYFPFSWQQQSNSHLDLLFANLIAVGLWILIAYYWFRIDFFVKI</sequence>
<keyword evidence="2" id="KW-1133">Transmembrane helix</keyword>
<feature type="signal peptide" evidence="3">
    <location>
        <begin position="1"/>
        <end position="19"/>
    </location>
</feature>
<keyword evidence="2" id="KW-0472">Membrane</keyword>
<evidence type="ECO:0000256" key="3">
    <source>
        <dbReference type="SAM" id="SignalP"/>
    </source>
</evidence>
<feature type="transmembrane region" description="Helical" evidence="2">
    <location>
        <begin position="615"/>
        <end position="633"/>
    </location>
</feature>
<keyword evidence="3" id="KW-0732">Signal</keyword>
<evidence type="ECO:0000313" key="4">
    <source>
        <dbReference type="EMBL" id="CAI7999567.1"/>
    </source>
</evidence>
<feature type="transmembrane region" description="Helical" evidence="2">
    <location>
        <begin position="433"/>
        <end position="450"/>
    </location>
</feature>
<feature type="chain" id="PRO_5041360094" evidence="3">
    <location>
        <begin position="20"/>
        <end position="746"/>
    </location>
</feature>